<dbReference type="AlphaFoldDB" id="A0A1G5E519"/>
<protein>
    <submittedName>
        <fullName evidence="8">Dihydroorotate dehydrogenase (Fumarate)</fullName>
    </submittedName>
</protein>
<proteinExistence type="predicted"/>
<evidence type="ECO:0000259" key="7">
    <source>
        <dbReference type="Pfam" id="PF01180"/>
    </source>
</evidence>
<dbReference type="SUPFAM" id="SSF51395">
    <property type="entry name" value="FMN-linked oxidoreductases"/>
    <property type="match status" value="1"/>
</dbReference>
<dbReference type="InterPro" id="IPR050074">
    <property type="entry name" value="DHO_dehydrogenase"/>
</dbReference>
<dbReference type="OrthoDB" id="9794954at2"/>
<evidence type="ECO:0000313" key="9">
    <source>
        <dbReference type="Proteomes" id="UP000198870"/>
    </source>
</evidence>
<keyword evidence="4" id="KW-0288">FMN</keyword>
<evidence type="ECO:0000256" key="2">
    <source>
        <dbReference type="ARBA" id="ARBA00004725"/>
    </source>
</evidence>
<dbReference type="PIRSF" id="PIRSF000164">
    <property type="entry name" value="DHO_oxidase"/>
    <property type="match status" value="1"/>
</dbReference>
<dbReference type="PANTHER" id="PTHR48109:SF3">
    <property type="entry name" value="SLL0744 PROTEIN"/>
    <property type="match status" value="1"/>
</dbReference>
<dbReference type="Proteomes" id="UP000198870">
    <property type="component" value="Unassembled WGS sequence"/>
</dbReference>
<organism evidence="8 9">
    <name type="scientific">Desulfoluna spongiiphila</name>
    <dbReference type="NCBI Taxonomy" id="419481"/>
    <lineage>
        <taxon>Bacteria</taxon>
        <taxon>Pseudomonadati</taxon>
        <taxon>Thermodesulfobacteriota</taxon>
        <taxon>Desulfobacteria</taxon>
        <taxon>Desulfobacterales</taxon>
        <taxon>Desulfolunaceae</taxon>
        <taxon>Desulfoluna</taxon>
    </lineage>
</organism>
<keyword evidence="9" id="KW-1185">Reference proteome</keyword>
<evidence type="ECO:0000256" key="6">
    <source>
        <dbReference type="ARBA" id="ARBA00023002"/>
    </source>
</evidence>
<dbReference type="InterPro" id="IPR012135">
    <property type="entry name" value="Dihydroorotate_DH_1_2"/>
</dbReference>
<dbReference type="UniPathway" id="UPA00070"/>
<evidence type="ECO:0000256" key="4">
    <source>
        <dbReference type="ARBA" id="ARBA00022643"/>
    </source>
</evidence>
<dbReference type="InterPro" id="IPR005720">
    <property type="entry name" value="Dihydroorotate_DH_cat"/>
</dbReference>
<dbReference type="STRING" id="419481.SAMN05216233_105170"/>
<dbReference type="Gene3D" id="3.20.20.70">
    <property type="entry name" value="Aldolase class I"/>
    <property type="match status" value="1"/>
</dbReference>
<dbReference type="GO" id="GO:0006207">
    <property type="term" value="P:'de novo' pyrimidine nucleobase biosynthetic process"/>
    <property type="evidence" value="ECO:0007669"/>
    <property type="project" value="TreeGrafter"/>
</dbReference>
<dbReference type="InterPro" id="IPR013785">
    <property type="entry name" value="Aldolase_TIM"/>
</dbReference>
<dbReference type="RefSeq" id="WP_092210336.1">
    <property type="nucleotide sequence ID" value="NZ_FMUX01000005.1"/>
</dbReference>
<dbReference type="Pfam" id="PF01180">
    <property type="entry name" value="DHO_dh"/>
    <property type="match status" value="1"/>
</dbReference>
<dbReference type="PANTHER" id="PTHR48109">
    <property type="entry name" value="DIHYDROOROTATE DEHYDROGENASE (QUINONE), MITOCHONDRIAL-RELATED"/>
    <property type="match status" value="1"/>
</dbReference>
<dbReference type="NCBIfam" id="NF005741">
    <property type="entry name" value="PRK07565.1"/>
    <property type="match status" value="1"/>
</dbReference>
<keyword evidence="5" id="KW-0665">Pyrimidine biosynthesis</keyword>
<dbReference type="GO" id="GO:0005737">
    <property type="term" value="C:cytoplasm"/>
    <property type="evidence" value="ECO:0007669"/>
    <property type="project" value="InterPro"/>
</dbReference>
<feature type="domain" description="Dihydroorotate dehydrogenase catalytic" evidence="7">
    <location>
        <begin position="97"/>
        <end position="298"/>
    </location>
</feature>
<gene>
    <name evidence="8" type="ORF">SAMN05216233_105170</name>
</gene>
<dbReference type="GO" id="GO:0004152">
    <property type="term" value="F:dihydroorotate dehydrogenase activity"/>
    <property type="evidence" value="ECO:0007669"/>
    <property type="project" value="InterPro"/>
</dbReference>
<evidence type="ECO:0000256" key="1">
    <source>
        <dbReference type="ARBA" id="ARBA00001917"/>
    </source>
</evidence>
<comment type="cofactor">
    <cofactor evidence="1">
        <name>FMN</name>
        <dbReference type="ChEBI" id="CHEBI:58210"/>
    </cofactor>
</comment>
<evidence type="ECO:0000313" key="8">
    <source>
        <dbReference type="EMBL" id="SCY21987.1"/>
    </source>
</evidence>
<name>A0A1G5E519_9BACT</name>
<keyword evidence="3" id="KW-0285">Flavoprotein</keyword>
<accession>A0A1G5E519</accession>
<dbReference type="EMBL" id="FMUX01000005">
    <property type="protein sequence ID" value="SCY21987.1"/>
    <property type="molecule type" value="Genomic_DNA"/>
</dbReference>
<dbReference type="GO" id="GO:0044205">
    <property type="term" value="P:'de novo' UMP biosynthetic process"/>
    <property type="evidence" value="ECO:0007669"/>
    <property type="project" value="UniProtKB-UniPathway"/>
</dbReference>
<sequence>MDTSTSYLGMSIKNPIIVGSSGLSGTVEGVRRLAENGAGAVVLKSLFQEEINLESDKVIRDTKAADASVKYFDYDGRKNPIEFYGYKVREDNLNRYTTLIRESKAAVDIPVIASINCYSDSLEWIAFARELERAGADALELNMFFPPTQFSQGRKDKEELYFKIIEKILGVVTIPVVLKISHYFTDLGPMIQKLSRTGVHGLVLFNRFFSPGVDIKKVEVVPSYLFSTPSEMALSLRWIAIMAEKVDCSLVASTGVHDGEGVVKQILAGADVVQVVSTLYKNGVKHLGVMIEELETWMGSKGIQTIADFRGRLSQEKSSDPSVYERAQFMKYYADKKRLTVR</sequence>
<evidence type="ECO:0000256" key="3">
    <source>
        <dbReference type="ARBA" id="ARBA00022630"/>
    </source>
</evidence>
<keyword evidence="6" id="KW-0560">Oxidoreductase</keyword>
<comment type="pathway">
    <text evidence="2">Pyrimidine metabolism; UMP biosynthesis via de novo pathway.</text>
</comment>
<evidence type="ECO:0000256" key="5">
    <source>
        <dbReference type="ARBA" id="ARBA00022975"/>
    </source>
</evidence>
<reference evidence="8 9" key="1">
    <citation type="submission" date="2016-10" db="EMBL/GenBank/DDBJ databases">
        <authorList>
            <person name="de Groot N.N."/>
        </authorList>
    </citation>
    <scope>NUCLEOTIDE SEQUENCE [LARGE SCALE GENOMIC DNA]</scope>
    <source>
        <strain evidence="8 9">AA1</strain>
    </source>
</reference>